<feature type="compositionally biased region" description="Basic and acidic residues" evidence="1">
    <location>
        <begin position="85"/>
        <end position="102"/>
    </location>
</feature>
<accession>A0AAN6JDU5</accession>
<gene>
    <name evidence="2" type="ORF">LTR82_002298</name>
</gene>
<comment type="caution">
    <text evidence="2">The sequence shown here is derived from an EMBL/GenBank/DDBJ whole genome shotgun (WGS) entry which is preliminary data.</text>
</comment>
<reference evidence="2" key="1">
    <citation type="submission" date="2021-12" db="EMBL/GenBank/DDBJ databases">
        <title>Black yeast isolated from Biological Soil Crust.</title>
        <authorList>
            <person name="Kurbessoian T."/>
        </authorList>
    </citation>
    <scope>NUCLEOTIDE SEQUENCE</scope>
    <source>
        <strain evidence="2">CCFEE 5208</strain>
    </source>
</reference>
<dbReference type="EMBL" id="JASUXU010000004">
    <property type="protein sequence ID" value="KAK0326456.1"/>
    <property type="molecule type" value="Genomic_DNA"/>
</dbReference>
<evidence type="ECO:0000313" key="2">
    <source>
        <dbReference type="EMBL" id="KAK0326456.1"/>
    </source>
</evidence>
<name>A0AAN6JDU5_9PEZI</name>
<organism evidence="2 3">
    <name type="scientific">Friedmanniomyces endolithicus</name>
    <dbReference type="NCBI Taxonomy" id="329885"/>
    <lineage>
        <taxon>Eukaryota</taxon>
        <taxon>Fungi</taxon>
        <taxon>Dikarya</taxon>
        <taxon>Ascomycota</taxon>
        <taxon>Pezizomycotina</taxon>
        <taxon>Dothideomycetes</taxon>
        <taxon>Dothideomycetidae</taxon>
        <taxon>Mycosphaerellales</taxon>
        <taxon>Teratosphaeriaceae</taxon>
        <taxon>Friedmanniomyces</taxon>
    </lineage>
</organism>
<protein>
    <submittedName>
        <fullName evidence="2">Uncharacterized protein</fullName>
    </submittedName>
</protein>
<evidence type="ECO:0000256" key="1">
    <source>
        <dbReference type="SAM" id="MobiDB-lite"/>
    </source>
</evidence>
<evidence type="ECO:0000313" key="3">
    <source>
        <dbReference type="Proteomes" id="UP001168146"/>
    </source>
</evidence>
<feature type="compositionally biased region" description="Low complexity" evidence="1">
    <location>
        <begin position="29"/>
        <end position="41"/>
    </location>
</feature>
<feature type="compositionally biased region" description="Basic and acidic residues" evidence="1">
    <location>
        <begin position="46"/>
        <end position="59"/>
    </location>
</feature>
<proteinExistence type="predicted"/>
<feature type="region of interest" description="Disordered" evidence="1">
    <location>
        <begin position="349"/>
        <end position="380"/>
    </location>
</feature>
<dbReference type="Proteomes" id="UP001168146">
    <property type="component" value="Unassembled WGS sequence"/>
</dbReference>
<dbReference type="AlphaFoldDB" id="A0AAN6JDU5"/>
<sequence length="460" mass="51793">MLTAPLLRRRSLSTRCVSGSILVTRRESSNSSSNGRGNRLNRGGRRGPDQATSKEESTKEGAQGISSDRDGSSSKPSLISQLFPEETKRYEEAQRKVSREIPRLPLDTFPIPTRSKPHPEHSVASQSEVKRPATAQRVEDRMRRQDASSIETTVLVLRNASTNLVEEDFRRLIPQGWTLEQGDILKIIPGRNLATLEQQNYYYLLFASKLSAFTYQGHATRIARMAASHTPSSMTSPIAVPPGYTIDGMDAHSAIQSFALVPASQDLDLRQLQPPLSPMMTSIVRNQGYNPLVSRSDRMAFEVRLTLDGPQIPANRIRYVLLETARDRSLAWSGGEELAPKITKWEPKSTVSPWDRESRTARAVASANNRSEEEQMQWDLEKQRRKTERDGMAMEFGPNGQEQKQMRTLGVVYVLGFYTEMAAQQFVQYWHQRPVAWKGDNGEQGLEDELPPVANAEILW</sequence>
<feature type="region of interest" description="Disordered" evidence="1">
    <location>
        <begin position="23"/>
        <end position="145"/>
    </location>
</feature>